<evidence type="ECO:0000256" key="5">
    <source>
        <dbReference type="ARBA" id="ARBA00022525"/>
    </source>
</evidence>
<name>A0A8C7K844_ONCKI</name>
<evidence type="ECO:0000256" key="15">
    <source>
        <dbReference type="PIRSR" id="PIRSR001154-1"/>
    </source>
</evidence>
<dbReference type="InterPro" id="IPR009003">
    <property type="entry name" value="Peptidase_S1_PA"/>
</dbReference>
<dbReference type="CDD" id="cd01470">
    <property type="entry name" value="vWA_complement_factors"/>
    <property type="match status" value="1"/>
</dbReference>
<dbReference type="InterPro" id="IPR036465">
    <property type="entry name" value="vWFA_dom_sf"/>
</dbReference>
<reference evidence="21" key="1">
    <citation type="submission" date="2025-08" db="UniProtKB">
        <authorList>
            <consortium name="Ensembl"/>
        </authorList>
    </citation>
    <scope>IDENTIFICATION</scope>
</reference>
<dbReference type="PANTHER" id="PTHR46393">
    <property type="entry name" value="SUSHI DOMAIN-CONTAINING PROTEIN"/>
    <property type="match status" value="1"/>
</dbReference>
<comment type="subcellular location">
    <subcellularLocation>
        <location evidence="3">Cell surface</location>
    </subcellularLocation>
    <subcellularLocation>
        <location evidence="4">Secreted</location>
    </subcellularLocation>
</comment>
<feature type="domain" description="Sushi" evidence="20">
    <location>
        <begin position="36"/>
        <end position="103"/>
    </location>
</feature>
<dbReference type="PIRSF" id="PIRSF001154">
    <property type="entry name" value="Compl_C2_B"/>
    <property type="match status" value="1"/>
</dbReference>
<dbReference type="SUPFAM" id="SSF57535">
    <property type="entry name" value="Complement control module/SCR domain"/>
    <property type="match status" value="3"/>
</dbReference>
<dbReference type="Pfam" id="PF00084">
    <property type="entry name" value="Sushi"/>
    <property type="match status" value="3"/>
</dbReference>
<evidence type="ECO:0000256" key="6">
    <source>
        <dbReference type="ARBA" id="ARBA00022659"/>
    </source>
</evidence>
<keyword evidence="6 16" id="KW-0768">Sushi</keyword>
<comment type="caution">
    <text evidence="16">Lacks conserved residue(s) required for the propagation of feature annotation.</text>
</comment>
<sequence>MHAVTLLLCAAFSFSSVKEVWMQGEDYGDYEDEPPQNCSIAEKIRGGNVSYSQAGTEGSVLTYHCKAGHYPYPISQRVCSADGEWSSMRLADGRRVSRASCKEIMCPGQLQLDHGEFWPREQWLKPGESQSFSCHSGFSLSGSAQRNCTSLGDWTGTIPVCDSQADDCKNPGVPPGALRSEGRFRKGEKVQYRCQMGLDLLGSAERVCLESREWSGSETRCQTQYAFDSPGAVAEAMGGSLSGVMDVLSPEFIKKNKGVTFGRTLRVADGRMNVFILMDTSGSISKTHFNLARGAIADLIRKLDSYEIELNFQVISYASQAKDIVDIVSSKDEHVKSNVKSVLKRLAAFDHRSHGNKTGTNLYAALYRVYERMAILRERNKTRFSETQNVILIETDGYSNTGGSPLTVLAKIRSLLGYTSALDHTEDKLLDVYVFGVGDSVNKNELNLIASRKRHEKHLFILKDYKQLGEVFNSMISDKSVTMCGVAQEDVSENQEVFGPTKKAYTRPWHVNVITTGVKSETCQGSIVTQNWILTAAHCFSAIRFEGKVDQEKVTVKHGFGGNKAAKVLLVILHPQYKVDGLSHKKVKEFYDYDIALVKVETIKLSWTARPICLPCTKPANRAMKMSPNSTCEQHEKALLPMEETRAYFINKGATVKDAKRKQTHIHTGSKRPDCIKQAENTLLTPHDATLNEYVPDRFLCSGGSADHIDAVTCKGMFVGLDSMGSHIIQLGNTYINSYTNNRSNLYVILMCDMIQLFLTGDSGGALFLLNRLRYFQVRNSPSTKSSPS</sequence>
<evidence type="ECO:0000259" key="19">
    <source>
        <dbReference type="PROSITE" id="PS50240"/>
    </source>
</evidence>
<evidence type="ECO:0000313" key="21">
    <source>
        <dbReference type="Ensembl" id="ENSOKIP00005096502.1"/>
    </source>
</evidence>
<dbReference type="PANTHER" id="PTHR46393:SF8">
    <property type="entry name" value="COMPLEMENT C2"/>
    <property type="match status" value="1"/>
</dbReference>
<dbReference type="GO" id="GO:0070062">
    <property type="term" value="C:extracellular exosome"/>
    <property type="evidence" value="ECO:0007669"/>
    <property type="project" value="TreeGrafter"/>
</dbReference>
<dbReference type="SMART" id="SM00032">
    <property type="entry name" value="CCP"/>
    <property type="match status" value="3"/>
</dbReference>
<dbReference type="SMART" id="SM00327">
    <property type="entry name" value="VWA"/>
    <property type="match status" value="1"/>
</dbReference>
<dbReference type="SUPFAM" id="SSF53300">
    <property type="entry name" value="vWA-like"/>
    <property type="match status" value="1"/>
</dbReference>
<dbReference type="PROSITE" id="PS50240">
    <property type="entry name" value="TRYPSIN_DOM"/>
    <property type="match status" value="1"/>
</dbReference>
<feature type="active site" description="Charge relay system" evidence="15">
    <location>
        <position position="723"/>
    </location>
</feature>
<comment type="cofactor">
    <cofactor evidence="1">
        <name>Mn(2+)</name>
        <dbReference type="ChEBI" id="CHEBI:29035"/>
    </cofactor>
</comment>
<evidence type="ECO:0000256" key="13">
    <source>
        <dbReference type="ARBA" id="ARBA00023180"/>
    </source>
</evidence>
<feature type="domain" description="Sushi" evidence="20">
    <location>
        <begin position="166"/>
        <end position="223"/>
    </location>
</feature>
<evidence type="ECO:0000259" key="18">
    <source>
        <dbReference type="PROSITE" id="PS50234"/>
    </source>
</evidence>
<feature type="active site" description="Charge relay system" evidence="15">
    <location>
        <position position="594"/>
    </location>
</feature>
<feature type="domain" description="VWFA" evidence="18">
    <location>
        <begin position="273"/>
        <end position="475"/>
    </location>
</feature>
<dbReference type="GO" id="GO:0009986">
    <property type="term" value="C:cell surface"/>
    <property type="evidence" value="ECO:0007669"/>
    <property type="project" value="UniProtKB-SubCell"/>
</dbReference>
<keyword evidence="11" id="KW-0720">Serine protease</keyword>
<dbReference type="Pfam" id="PF00092">
    <property type="entry name" value="VWA"/>
    <property type="match status" value="1"/>
</dbReference>
<dbReference type="Ensembl" id="ENSOKIT00005103311.1">
    <property type="protein sequence ID" value="ENSOKIP00005096502.1"/>
    <property type="gene ID" value="ENSOKIG00005042187.1"/>
</dbReference>
<keyword evidence="12 16" id="KW-1015">Disulfide bond</keyword>
<keyword evidence="13" id="KW-0325">Glycoprotein</keyword>
<feature type="domain" description="Peptidase S1" evidence="19">
    <location>
        <begin position="497"/>
        <end position="789"/>
    </location>
</feature>
<dbReference type="SMART" id="SM00020">
    <property type="entry name" value="Tryp_SPc"/>
    <property type="match status" value="1"/>
</dbReference>
<feature type="signal peptide" evidence="17">
    <location>
        <begin position="1"/>
        <end position="22"/>
    </location>
</feature>
<proteinExistence type="predicted"/>
<keyword evidence="8 17" id="KW-0732">Signal</keyword>
<dbReference type="GO" id="GO:0006956">
    <property type="term" value="P:complement activation"/>
    <property type="evidence" value="ECO:0007669"/>
    <property type="project" value="InterPro"/>
</dbReference>
<keyword evidence="22" id="KW-1185">Reference proteome</keyword>
<keyword evidence="7" id="KW-0645">Protease</keyword>
<evidence type="ECO:0000256" key="8">
    <source>
        <dbReference type="ARBA" id="ARBA00022729"/>
    </source>
</evidence>
<dbReference type="GO" id="GO:0006508">
    <property type="term" value="P:proteolysis"/>
    <property type="evidence" value="ECO:0007669"/>
    <property type="project" value="UniProtKB-KW"/>
</dbReference>
<dbReference type="AlphaFoldDB" id="A0A8C7K844"/>
<dbReference type="PROSITE" id="PS50234">
    <property type="entry name" value="VWFA"/>
    <property type="match status" value="1"/>
</dbReference>
<dbReference type="InterPro" id="IPR011360">
    <property type="entry name" value="Compl_C2_B"/>
</dbReference>
<keyword evidence="9" id="KW-0677">Repeat</keyword>
<evidence type="ECO:0000256" key="9">
    <source>
        <dbReference type="ARBA" id="ARBA00022737"/>
    </source>
</evidence>
<evidence type="ECO:0000256" key="14">
    <source>
        <dbReference type="ARBA" id="ARBA00029636"/>
    </source>
</evidence>
<protein>
    <recommendedName>
        <fullName evidence="14">C3/C5 convertase</fullName>
    </recommendedName>
</protein>
<feature type="disulfide bond" evidence="16">
    <location>
        <begin position="194"/>
        <end position="221"/>
    </location>
</feature>
<dbReference type="SUPFAM" id="SSF50494">
    <property type="entry name" value="Trypsin-like serine proteases"/>
    <property type="match status" value="1"/>
</dbReference>
<dbReference type="InterPro" id="IPR000436">
    <property type="entry name" value="Sushi_SCR_CCP_dom"/>
</dbReference>
<dbReference type="InterPro" id="IPR018114">
    <property type="entry name" value="TRYPSIN_HIS"/>
</dbReference>
<feature type="disulfide bond" evidence="16">
    <location>
        <begin position="134"/>
        <end position="161"/>
    </location>
</feature>
<evidence type="ECO:0000256" key="1">
    <source>
        <dbReference type="ARBA" id="ARBA00001936"/>
    </source>
</evidence>
<keyword evidence="10" id="KW-0378">Hydrolase</keyword>
<dbReference type="CDD" id="cd00033">
    <property type="entry name" value="CCP"/>
    <property type="match status" value="3"/>
</dbReference>
<dbReference type="Pfam" id="PF00089">
    <property type="entry name" value="Trypsin"/>
    <property type="match status" value="1"/>
</dbReference>
<dbReference type="InterPro" id="IPR002035">
    <property type="entry name" value="VWF_A"/>
</dbReference>
<dbReference type="GeneTree" id="ENSGT00940000165141"/>
<keyword evidence="5" id="KW-0964">Secreted</keyword>
<evidence type="ECO:0000256" key="17">
    <source>
        <dbReference type="SAM" id="SignalP"/>
    </source>
</evidence>
<dbReference type="InterPro" id="IPR035976">
    <property type="entry name" value="Sushi/SCR/CCP_sf"/>
</dbReference>
<evidence type="ECO:0000256" key="10">
    <source>
        <dbReference type="ARBA" id="ARBA00022801"/>
    </source>
</evidence>
<dbReference type="Gene3D" id="3.40.50.410">
    <property type="entry name" value="von Willebrand factor, type A domain"/>
    <property type="match status" value="1"/>
</dbReference>
<comment type="cofactor">
    <cofactor evidence="2">
        <name>Mg(2+)</name>
        <dbReference type="ChEBI" id="CHEBI:18420"/>
    </cofactor>
</comment>
<accession>A0A8C7K844</accession>
<evidence type="ECO:0000256" key="12">
    <source>
        <dbReference type="ARBA" id="ARBA00023157"/>
    </source>
</evidence>
<dbReference type="InterPro" id="IPR001254">
    <property type="entry name" value="Trypsin_dom"/>
</dbReference>
<dbReference type="GO" id="GO:0004252">
    <property type="term" value="F:serine-type endopeptidase activity"/>
    <property type="evidence" value="ECO:0007669"/>
    <property type="project" value="InterPro"/>
</dbReference>
<organism evidence="21 22">
    <name type="scientific">Oncorhynchus kisutch</name>
    <name type="common">Coho salmon</name>
    <name type="synonym">Salmo kisutch</name>
    <dbReference type="NCBI Taxonomy" id="8019"/>
    <lineage>
        <taxon>Eukaryota</taxon>
        <taxon>Metazoa</taxon>
        <taxon>Chordata</taxon>
        <taxon>Craniata</taxon>
        <taxon>Vertebrata</taxon>
        <taxon>Euteleostomi</taxon>
        <taxon>Actinopterygii</taxon>
        <taxon>Neopterygii</taxon>
        <taxon>Teleostei</taxon>
        <taxon>Protacanthopterygii</taxon>
        <taxon>Salmoniformes</taxon>
        <taxon>Salmonidae</taxon>
        <taxon>Salmoninae</taxon>
        <taxon>Oncorhynchus</taxon>
    </lineage>
</organism>
<feature type="chain" id="PRO_5034420589" description="C3/C5 convertase" evidence="17">
    <location>
        <begin position="23"/>
        <end position="789"/>
    </location>
</feature>
<dbReference type="Gene3D" id="2.40.10.120">
    <property type="match status" value="1"/>
</dbReference>
<reference evidence="21" key="2">
    <citation type="submission" date="2025-09" db="UniProtKB">
        <authorList>
            <consortium name="Ensembl"/>
        </authorList>
    </citation>
    <scope>IDENTIFICATION</scope>
</reference>
<dbReference type="GO" id="GO:0009617">
    <property type="term" value="P:response to bacterium"/>
    <property type="evidence" value="ECO:0007669"/>
    <property type="project" value="TreeGrafter"/>
</dbReference>
<evidence type="ECO:0000256" key="16">
    <source>
        <dbReference type="PROSITE-ProRule" id="PRU00302"/>
    </source>
</evidence>
<evidence type="ECO:0000256" key="7">
    <source>
        <dbReference type="ARBA" id="ARBA00022670"/>
    </source>
</evidence>
<feature type="active site" description="Charge relay system" evidence="15">
    <location>
        <position position="538"/>
    </location>
</feature>
<evidence type="ECO:0000256" key="4">
    <source>
        <dbReference type="ARBA" id="ARBA00004613"/>
    </source>
</evidence>
<evidence type="ECO:0000256" key="11">
    <source>
        <dbReference type="ARBA" id="ARBA00022825"/>
    </source>
</evidence>
<evidence type="ECO:0000256" key="3">
    <source>
        <dbReference type="ARBA" id="ARBA00004241"/>
    </source>
</evidence>
<dbReference type="Gene3D" id="2.10.70.10">
    <property type="entry name" value="Complement Module, domain 1"/>
    <property type="match status" value="3"/>
</dbReference>
<gene>
    <name evidence="21" type="primary">si:ch1073-280e3.1</name>
</gene>
<feature type="domain" description="Sushi" evidence="20">
    <location>
        <begin position="104"/>
        <end position="163"/>
    </location>
</feature>
<evidence type="ECO:0000256" key="2">
    <source>
        <dbReference type="ARBA" id="ARBA00001946"/>
    </source>
</evidence>
<dbReference type="Proteomes" id="UP000694557">
    <property type="component" value="Unassembled WGS sequence"/>
</dbReference>
<evidence type="ECO:0000313" key="22">
    <source>
        <dbReference type="Proteomes" id="UP000694557"/>
    </source>
</evidence>
<dbReference type="PROSITE" id="PS50923">
    <property type="entry name" value="SUSHI"/>
    <property type="match status" value="3"/>
</dbReference>
<evidence type="ECO:0000259" key="20">
    <source>
        <dbReference type="PROSITE" id="PS50923"/>
    </source>
</evidence>
<dbReference type="PROSITE" id="PS00134">
    <property type="entry name" value="TRYPSIN_HIS"/>
    <property type="match status" value="1"/>
</dbReference>